<dbReference type="InterPro" id="IPR057413">
    <property type="entry name" value="Beta-barrel_INTS6"/>
</dbReference>
<dbReference type="GO" id="GO:0032039">
    <property type="term" value="C:integrator complex"/>
    <property type="evidence" value="ECO:0007669"/>
    <property type="project" value="TreeGrafter"/>
</dbReference>
<dbReference type="EMBL" id="CADEPM010000008">
    <property type="protein sequence ID" value="CAB3409207.1"/>
    <property type="molecule type" value="Genomic_DNA"/>
</dbReference>
<dbReference type="PANTHER" id="PTHR12957:SF2">
    <property type="entry name" value="INTEGRATOR COMPLEX SUBUNIT 6"/>
    <property type="match status" value="1"/>
</dbReference>
<feature type="region of interest" description="Disordered" evidence="1">
    <location>
        <begin position="666"/>
        <end position="696"/>
    </location>
</feature>
<dbReference type="CDD" id="cd00198">
    <property type="entry name" value="vWFA"/>
    <property type="match status" value="1"/>
</dbReference>
<dbReference type="Pfam" id="PF13519">
    <property type="entry name" value="VWA_2"/>
    <property type="match status" value="1"/>
</dbReference>
<feature type="compositionally biased region" description="Polar residues" evidence="1">
    <location>
        <begin position="725"/>
        <end position="735"/>
    </location>
</feature>
<feature type="region of interest" description="Disordered" evidence="1">
    <location>
        <begin position="717"/>
        <end position="741"/>
    </location>
</feature>
<protein>
    <recommendedName>
        <fullName evidence="2">VWFA domain-containing protein</fullName>
    </recommendedName>
</protein>
<reference evidence="3 4" key="1">
    <citation type="submission" date="2020-04" db="EMBL/GenBank/DDBJ databases">
        <authorList>
            <person name="Laetsch R D."/>
            <person name="Stevens L."/>
            <person name="Kumar S."/>
            <person name="Blaxter L. M."/>
        </authorList>
    </citation>
    <scope>NUCLEOTIDE SEQUENCE [LARGE SCALE GENOMIC DNA]</scope>
</reference>
<dbReference type="Gene3D" id="3.40.50.410">
    <property type="entry name" value="von Willebrand factor, type A domain"/>
    <property type="match status" value="1"/>
</dbReference>
<dbReference type="InterPro" id="IPR002035">
    <property type="entry name" value="VWF_A"/>
</dbReference>
<dbReference type="Pfam" id="PF25462">
    <property type="entry name" value="Beta-barrel_INTS6"/>
    <property type="match status" value="1"/>
</dbReference>
<sequence>MPCCIVFILDTSGSMSTRSHSNITYFDLAKNYIETFIKGRAKNDIRFARDPAMGRDGDRYYLLTTTGNYPKNVKSFGERMTGSVLDEVKKIPYPSGAHNLPTAILDAFRLMHTYRTMTGIDGYGSGRAPGNTENVHIILLTDGTGVQTIPKDMKFQFDPPFLGSEMTREAFRWDQKFFCVVFRIPSTPYRPVPSQLLAIDIDIPNIERLCSATGGRSFSIVSVRQINTSIDIMFQAMNNHRIGVRFDCLSTSLTGKQSNEDLVKLRAKFKRVLEKRPVTNLISRITPQGRPVACHWQIPESFFPSKSMETLPPRLAHPLILLGTEAVPIAIRNDLPFDKLEVEPGGVLEIVMEMLAGRKDYAIPTFMQNSSNGGGNVPFGCLRLTTLGNGVNLILMPFNYPVFYQLVEELKDPMIFTNPQFRAKLDAYLMSIPFYCLTTVRQALEKFKVKVEVSSSMSNTYPPALLNYLNRLKMKGKEEIENYAVESKISEQRNLAFYNGMTRIERVTTRSGIIGLSKIDGIHEDDDDDSGPKYLEEFQIPLYFPDVEQAPKDMAFRTPWSSPIEDLTLKLTKMQANVDLMFDPNRITLLDMARPDAKPSFHILEEAHNLPLKIMGEYEPYQQARIRVYGAPFRKIEEEKERTHAFGNPYKLRSLGTVDEVSMDSSIVDNNKREGKRENDGGRMGGGPPKRKRGPLGLDAFEKWRIRRSAIGSDAGSTIADYSSDLETPTTSNGNAEVDDNDVDELTELMESQRKTEPEVNGKKLENGRVRGNSKNVLKELTGEEIMSKKLLIMSIVRRPANHQAFDEIVGILNGYSRESTDKLIRFATTESQRYKMKWLTEKLEKRLGTNL</sequence>
<accession>A0A8S1F8F1</accession>
<feature type="compositionally biased region" description="Basic and acidic residues" evidence="1">
    <location>
        <begin position="670"/>
        <end position="681"/>
    </location>
</feature>
<dbReference type="AlphaFoldDB" id="A0A8S1F8F1"/>
<dbReference type="Proteomes" id="UP000494206">
    <property type="component" value="Unassembled WGS sequence"/>
</dbReference>
<evidence type="ECO:0000259" key="2">
    <source>
        <dbReference type="PROSITE" id="PS50234"/>
    </source>
</evidence>
<evidence type="ECO:0000313" key="3">
    <source>
        <dbReference type="EMBL" id="CAB3409207.1"/>
    </source>
</evidence>
<organism evidence="3 4">
    <name type="scientific">Caenorhabditis bovis</name>
    <dbReference type="NCBI Taxonomy" id="2654633"/>
    <lineage>
        <taxon>Eukaryota</taxon>
        <taxon>Metazoa</taxon>
        <taxon>Ecdysozoa</taxon>
        <taxon>Nematoda</taxon>
        <taxon>Chromadorea</taxon>
        <taxon>Rhabditida</taxon>
        <taxon>Rhabditina</taxon>
        <taxon>Rhabditomorpha</taxon>
        <taxon>Rhabditoidea</taxon>
        <taxon>Rhabditidae</taxon>
        <taxon>Peloderinae</taxon>
        <taxon>Caenorhabditis</taxon>
    </lineage>
</organism>
<dbReference type="PANTHER" id="PTHR12957">
    <property type="entry name" value="DEAD/H BOX POLYPEPTIDE 26/DICE1-RELATED"/>
    <property type="match status" value="1"/>
</dbReference>
<evidence type="ECO:0000256" key="1">
    <source>
        <dbReference type="SAM" id="MobiDB-lite"/>
    </source>
</evidence>
<name>A0A8S1F8F1_9PELO</name>
<gene>
    <name evidence="3" type="ORF">CBOVIS_LOCUS10889</name>
</gene>
<proteinExistence type="predicted"/>
<feature type="domain" description="VWFA" evidence="2">
    <location>
        <begin position="4"/>
        <end position="143"/>
    </location>
</feature>
<dbReference type="InterPro" id="IPR036465">
    <property type="entry name" value="vWFA_dom_sf"/>
</dbReference>
<keyword evidence="4" id="KW-1185">Reference proteome</keyword>
<evidence type="ECO:0000313" key="4">
    <source>
        <dbReference type="Proteomes" id="UP000494206"/>
    </source>
</evidence>
<dbReference type="OrthoDB" id="9449012at2759"/>
<dbReference type="InterPro" id="IPR051113">
    <property type="entry name" value="Integrator_subunit6"/>
</dbReference>
<comment type="caution">
    <text evidence="3">The sequence shown here is derived from an EMBL/GenBank/DDBJ whole genome shotgun (WGS) entry which is preliminary data.</text>
</comment>
<dbReference type="SUPFAM" id="SSF53300">
    <property type="entry name" value="vWA-like"/>
    <property type="match status" value="1"/>
</dbReference>
<dbReference type="GO" id="GO:0034472">
    <property type="term" value="P:snRNA 3'-end processing"/>
    <property type="evidence" value="ECO:0007669"/>
    <property type="project" value="TreeGrafter"/>
</dbReference>
<dbReference type="PROSITE" id="PS50234">
    <property type="entry name" value="VWFA"/>
    <property type="match status" value="1"/>
</dbReference>